<protein>
    <recommendedName>
        <fullName evidence="15">Cytochrome c oxidase subunit 2</fullName>
        <ecNumber evidence="15">7.1.1.9</ecNumber>
    </recommendedName>
</protein>
<name>A0ABV7AK42_9RHOB</name>
<evidence type="ECO:0000256" key="5">
    <source>
        <dbReference type="ARBA" id="ARBA00022692"/>
    </source>
</evidence>
<feature type="compositionally biased region" description="Low complexity" evidence="16">
    <location>
        <begin position="284"/>
        <end position="294"/>
    </location>
</feature>
<keyword evidence="10 15" id="KW-0186">Copper</keyword>
<keyword evidence="6 15" id="KW-0479">Metal-binding</keyword>
<comment type="caution">
    <text evidence="21">The sequence shown here is derived from an EMBL/GenBank/DDBJ whole genome shotgun (WGS) entry which is preliminary data.</text>
</comment>
<keyword evidence="22" id="KW-1185">Reference proteome</keyword>
<dbReference type="EC" id="7.1.1.9" evidence="15"/>
<dbReference type="EMBL" id="JBHRSK010000015">
    <property type="protein sequence ID" value="MFC2969779.1"/>
    <property type="molecule type" value="Genomic_DNA"/>
</dbReference>
<sequence length="303" mass="32988">MRLSTIFSGLGATSASLMIAGGALAQNVKIIGQPVDGKMGFQPAGTPVAQELQRLDGMMTYIMTGIVIFVTLLLLYVIFRFNSRANPTPAKFTHNTPLEITWTLVPILILVVIGSFSLPVLFKELEIPKADLTIKVTGNQWFWTYQYPDEGFSFDSFMLGKDELANKGYDKSEYLLAVDEPVVVPVGKTVVVQITGADVIHSWAVPAFGVKQDAVPGRLAEAWFKAEKEGVYFGQCSELCGKDHAYMPIEVKVVSQADYDKWLANAKKEFASNKPAKKPTTDFASAAPSAPAGAMPLRLASND</sequence>
<dbReference type="InterPro" id="IPR036257">
    <property type="entry name" value="Cyt_c_oxidase_su2_TM_sf"/>
</dbReference>
<evidence type="ECO:0000313" key="21">
    <source>
        <dbReference type="EMBL" id="MFC2969779.1"/>
    </source>
</evidence>
<organism evidence="21 22">
    <name type="scientific">Acidimangrovimonas pyrenivorans</name>
    <dbReference type="NCBI Taxonomy" id="2030798"/>
    <lineage>
        <taxon>Bacteria</taxon>
        <taxon>Pseudomonadati</taxon>
        <taxon>Pseudomonadota</taxon>
        <taxon>Alphaproteobacteria</taxon>
        <taxon>Rhodobacterales</taxon>
        <taxon>Paracoccaceae</taxon>
        <taxon>Acidimangrovimonas</taxon>
    </lineage>
</organism>
<evidence type="ECO:0000256" key="9">
    <source>
        <dbReference type="ARBA" id="ARBA00022989"/>
    </source>
</evidence>
<evidence type="ECO:0000256" key="14">
    <source>
        <dbReference type="RuleBase" id="RU000456"/>
    </source>
</evidence>
<keyword evidence="5 14" id="KW-0812">Transmembrane</keyword>
<dbReference type="InterPro" id="IPR001505">
    <property type="entry name" value="Copper_CuA"/>
</dbReference>
<feature type="domain" description="Cytochrome oxidase subunit II copper A binding" evidence="19">
    <location>
        <begin position="129"/>
        <end position="265"/>
    </location>
</feature>
<evidence type="ECO:0000256" key="12">
    <source>
        <dbReference type="ARBA" id="ARBA00024688"/>
    </source>
</evidence>
<evidence type="ECO:0000259" key="19">
    <source>
        <dbReference type="PROSITE" id="PS50857"/>
    </source>
</evidence>
<evidence type="ECO:0000256" key="16">
    <source>
        <dbReference type="SAM" id="MobiDB-lite"/>
    </source>
</evidence>
<dbReference type="Gene3D" id="1.10.287.90">
    <property type="match status" value="1"/>
</dbReference>
<dbReference type="InterPro" id="IPR002429">
    <property type="entry name" value="CcO_II-like_C"/>
</dbReference>
<dbReference type="PANTHER" id="PTHR22888:SF9">
    <property type="entry name" value="CYTOCHROME C OXIDASE SUBUNIT 2"/>
    <property type="match status" value="1"/>
</dbReference>
<keyword evidence="11 17" id="KW-0472">Membrane</keyword>
<keyword evidence="9 17" id="KW-1133">Transmembrane helix</keyword>
<comment type="similarity">
    <text evidence="2 14">Belongs to the cytochrome c oxidase subunit 2 family.</text>
</comment>
<dbReference type="SUPFAM" id="SSF81464">
    <property type="entry name" value="Cytochrome c oxidase subunit II-like, transmembrane region"/>
    <property type="match status" value="1"/>
</dbReference>
<dbReference type="SUPFAM" id="SSF49503">
    <property type="entry name" value="Cupredoxins"/>
    <property type="match status" value="1"/>
</dbReference>
<dbReference type="InterPro" id="IPR014222">
    <property type="entry name" value="Cyt_c_oxidase_su2"/>
</dbReference>
<evidence type="ECO:0000256" key="2">
    <source>
        <dbReference type="ARBA" id="ARBA00007866"/>
    </source>
</evidence>
<dbReference type="Gene3D" id="2.60.40.420">
    <property type="entry name" value="Cupredoxins - blue copper proteins"/>
    <property type="match status" value="1"/>
</dbReference>
<dbReference type="PANTHER" id="PTHR22888">
    <property type="entry name" value="CYTOCHROME C OXIDASE, SUBUNIT II"/>
    <property type="match status" value="1"/>
</dbReference>
<comment type="catalytic activity">
    <reaction evidence="13 15">
        <text>4 Fe(II)-[cytochrome c] + O2 + 8 H(+)(in) = 4 Fe(III)-[cytochrome c] + 2 H2O + 4 H(+)(out)</text>
        <dbReference type="Rhea" id="RHEA:11436"/>
        <dbReference type="Rhea" id="RHEA-COMP:10350"/>
        <dbReference type="Rhea" id="RHEA-COMP:14399"/>
        <dbReference type="ChEBI" id="CHEBI:15377"/>
        <dbReference type="ChEBI" id="CHEBI:15378"/>
        <dbReference type="ChEBI" id="CHEBI:15379"/>
        <dbReference type="ChEBI" id="CHEBI:29033"/>
        <dbReference type="ChEBI" id="CHEBI:29034"/>
        <dbReference type="EC" id="7.1.1.9"/>
    </reaction>
</comment>
<proteinExistence type="inferred from homology"/>
<dbReference type="RefSeq" id="WP_377834541.1">
    <property type="nucleotide sequence ID" value="NZ_JBHRSK010000015.1"/>
</dbReference>
<feature type="region of interest" description="Disordered" evidence="16">
    <location>
        <begin position="272"/>
        <end position="303"/>
    </location>
</feature>
<comment type="cofactor">
    <cofactor evidence="15">
        <name>Cu cation</name>
        <dbReference type="ChEBI" id="CHEBI:23378"/>
    </cofactor>
    <text evidence="15">Binds a copper A center.</text>
</comment>
<evidence type="ECO:0000256" key="18">
    <source>
        <dbReference type="SAM" id="SignalP"/>
    </source>
</evidence>
<dbReference type="PROSITE" id="PS50999">
    <property type="entry name" value="COX2_TM"/>
    <property type="match status" value="1"/>
</dbReference>
<feature type="chain" id="PRO_5046594752" description="Cytochrome c oxidase subunit 2" evidence="18">
    <location>
        <begin position="26"/>
        <end position="303"/>
    </location>
</feature>
<feature type="transmembrane region" description="Helical" evidence="17">
    <location>
        <begin position="58"/>
        <end position="79"/>
    </location>
</feature>
<evidence type="ECO:0000256" key="3">
    <source>
        <dbReference type="ARBA" id="ARBA00022448"/>
    </source>
</evidence>
<evidence type="ECO:0000256" key="6">
    <source>
        <dbReference type="ARBA" id="ARBA00022723"/>
    </source>
</evidence>
<evidence type="ECO:0000256" key="15">
    <source>
        <dbReference type="RuleBase" id="RU004024"/>
    </source>
</evidence>
<dbReference type="PRINTS" id="PR01166">
    <property type="entry name" value="CYCOXIDASEII"/>
</dbReference>
<evidence type="ECO:0000256" key="4">
    <source>
        <dbReference type="ARBA" id="ARBA00022660"/>
    </source>
</evidence>
<keyword evidence="3 14" id="KW-0813">Transport</keyword>
<evidence type="ECO:0000256" key="1">
    <source>
        <dbReference type="ARBA" id="ARBA00004141"/>
    </source>
</evidence>
<dbReference type="NCBIfam" id="TIGR02866">
    <property type="entry name" value="CoxB"/>
    <property type="match status" value="1"/>
</dbReference>
<evidence type="ECO:0000256" key="17">
    <source>
        <dbReference type="SAM" id="Phobius"/>
    </source>
</evidence>
<dbReference type="InterPro" id="IPR011759">
    <property type="entry name" value="Cyt_c_oxidase_su2_TM_dom"/>
</dbReference>
<evidence type="ECO:0000256" key="13">
    <source>
        <dbReference type="ARBA" id="ARBA00047816"/>
    </source>
</evidence>
<evidence type="ECO:0000256" key="7">
    <source>
        <dbReference type="ARBA" id="ARBA00022967"/>
    </source>
</evidence>
<evidence type="ECO:0000256" key="10">
    <source>
        <dbReference type="ARBA" id="ARBA00023008"/>
    </source>
</evidence>
<evidence type="ECO:0000313" key="22">
    <source>
        <dbReference type="Proteomes" id="UP001595443"/>
    </source>
</evidence>
<feature type="domain" description="Cytochrome oxidase subunit II transmembrane region profile" evidence="20">
    <location>
        <begin position="33"/>
        <end position="128"/>
    </location>
</feature>
<dbReference type="Proteomes" id="UP001595443">
    <property type="component" value="Unassembled WGS sequence"/>
</dbReference>
<dbReference type="Pfam" id="PF02790">
    <property type="entry name" value="COX2_TM"/>
    <property type="match status" value="1"/>
</dbReference>
<reference evidence="22" key="1">
    <citation type="journal article" date="2019" name="Int. J. Syst. Evol. Microbiol.">
        <title>The Global Catalogue of Microorganisms (GCM) 10K type strain sequencing project: providing services to taxonomists for standard genome sequencing and annotation.</title>
        <authorList>
            <consortium name="The Broad Institute Genomics Platform"/>
            <consortium name="The Broad Institute Genome Sequencing Center for Infectious Disease"/>
            <person name="Wu L."/>
            <person name="Ma J."/>
        </authorList>
    </citation>
    <scope>NUCLEOTIDE SEQUENCE [LARGE SCALE GENOMIC DNA]</scope>
    <source>
        <strain evidence="22">KCTC 62192</strain>
    </source>
</reference>
<comment type="subcellular location">
    <subcellularLocation>
        <location evidence="14">Cell membrane</location>
        <topology evidence="14">Multi-pass membrane protein</topology>
    </subcellularLocation>
    <subcellularLocation>
        <location evidence="1">Membrane</location>
        <topology evidence="1">Multi-pass membrane protein</topology>
    </subcellularLocation>
</comment>
<dbReference type="PROSITE" id="PS00078">
    <property type="entry name" value="COX2"/>
    <property type="match status" value="1"/>
</dbReference>
<evidence type="ECO:0000256" key="8">
    <source>
        <dbReference type="ARBA" id="ARBA00022982"/>
    </source>
</evidence>
<dbReference type="Pfam" id="PF00116">
    <property type="entry name" value="COX2"/>
    <property type="match status" value="1"/>
</dbReference>
<feature type="signal peptide" evidence="18">
    <location>
        <begin position="1"/>
        <end position="25"/>
    </location>
</feature>
<dbReference type="InterPro" id="IPR045187">
    <property type="entry name" value="CcO_II"/>
</dbReference>
<dbReference type="PROSITE" id="PS50857">
    <property type="entry name" value="COX2_CUA"/>
    <property type="match status" value="1"/>
</dbReference>
<accession>A0ABV7AK42</accession>
<evidence type="ECO:0000259" key="20">
    <source>
        <dbReference type="PROSITE" id="PS50999"/>
    </source>
</evidence>
<feature type="transmembrane region" description="Helical" evidence="17">
    <location>
        <begin position="100"/>
        <end position="122"/>
    </location>
</feature>
<dbReference type="InterPro" id="IPR008972">
    <property type="entry name" value="Cupredoxin"/>
</dbReference>
<gene>
    <name evidence="21" type="primary">coxB</name>
    <name evidence="21" type="ORF">ACFOES_16900</name>
</gene>
<keyword evidence="4 14" id="KW-0679">Respiratory chain</keyword>
<evidence type="ECO:0000256" key="11">
    <source>
        <dbReference type="ARBA" id="ARBA00023136"/>
    </source>
</evidence>
<keyword evidence="8 14" id="KW-0249">Electron transport</keyword>
<comment type="function">
    <text evidence="12 15">Subunits I and II form the functional core of the enzyme complex. Electrons originating in cytochrome c are transferred via heme a and Cu(A) to the binuclear center formed by heme a3 and Cu(B).</text>
</comment>
<keyword evidence="7" id="KW-1278">Translocase</keyword>
<keyword evidence="18" id="KW-0732">Signal</keyword>